<name>Q6D3N7_PECAS</name>
<keyword evidence="2" id="KW-1185">Reference proteome</keyword>
<dbReference type="Proteomes" id="UP000007966">
    <property type="component" value="Chromosome"/>
</dbReference>
<reference evidence="1" key="1">
    <citation type="submission" date="2004-02" db="EMBL/GenBank/DDBJ databases">
        <title>The genome sequence of the enterobacterial phytopathogen Erwinia carotovora subsp. atroseptica SCRI1043 and functional genomic identification of novel virulence factors.</title>
        <authorList>
            <person name="Bell K.S."/>
            <person name="Sebaihia M."/>
            <person name="Pritchard L."/>
            <person name="Holden M."/>
            <person name="Hyman L.J."/>
            <person name="Holeva M.C."/>
            <person name="Thomson N.R."/>
            <person name="Bentley S.D."/>
            <person name="Churcher C."/>
            <person name="Mungall K."/>
            <person name="Atkin R."/>
            <person name="Bason N."/>
            <person name="Brooks K."/>
            <person name="Chillingworth T."/>
            <person name="Clark K."/>
            <person name="Doggett J."/>
            <person name="Fraser A."/>
            <person name="Hance Z."/>
            <person name="Hauser H."/>
            <person name="Jagels K."/>
            <person name="Moule S."/>
            <person name="Norbertczak H."/>
            <person name="Ormond D."/>
            <person name="Price C."/>
            <person name="Quail M.A."/>
            <person name="Sanders M."/>
            <person name="Walker D."/>
            <person name="Whitehead S."/>
            <person name="Salmond G.P.C."/>
            <person name="Birch P.R.J."/>
            <person name="Barrell B.G."/>
            <person name="Parkhill J."/>
            <person name="Toth I.K."/>
        </authorList>
    </citation>
    <scope>NUCLEOTIDE SEQUENCE</scope>
    <source>
        <strain evidence="1">SCRI1043</strain>
    </source>
</reference>
<sequence length="77" mass="8701">MGLVTRQGKVKFVGNRFDQPHDLFNKQLATTLRDAFILPAPLYAFLIKVEKEKRQLPPPSSLDTLIDEMSQCANDLA</sequence>
<gene>
    <name evidence="1" type="ordered locus">ECA2707</name>
</gene>
<accession>Q6D3N7</accession>
<protein>
    <submittedName>
        <fullName evidence="1">Uncharacterized protein</fullName>
    </submittedName>
</protein>
<organism evidence="1 2">
    <name type="scientific">Pectobacterium atrosepticum (strain SCRI 1043 / ATCC BAA-672)</name>
    <name type="common">Erwinia carotovora subsp. atroseptica</name>
    <dbReference type="NCBI Taxonomy" id="218491"/>
    <lineage>
        <taxon>Bacteria</taxon>
        <taxon>Pseudomonadati</taxon>
        <taxon>Pseudomonadota</taxon>
        <taxon>Gammaproteobacteria</taxon>
        <taxon>Enterobacterales</taxon>
        <taxon>Pectobacteriaceae</taxon>
        <taxon>Pectobacterium</taxon>
    </lineage>
</organism>
<dbReference type="AlphaFoldDB" id="Q6D3N7"/>
<dbReference type="HOGENOM" id="CLU_2634896_0_0_6"/>
<dbReference type="KEGG" id="eca:ECA2707"/>
<evidence type="ECO:0000313" key="2">
    <source>
        <dbReference type="Proteomes" id="UP000007966"/>
    </source>
</evidence>
<dbReference type="EMBL" id="BX950851">
    <property type="protein sequence ID" value="CAG75607.1"/>
    <property type="molecule type" value="Genomic_DNA"/>
</dbReference>
<dbReference type="STRING" id="218491.ECA2707"/>
<proteinExistence type="predicted"/>
<evidence type="ECO:0000313" key="1">
    <source>
        <dbReference type="EMBL" id="CAG75607.1"/>
    </source>
</evidence>